<dbReference type="OrthoDB" id="2299152at2759"/>
<sequence>MSSSNTNNSNNNNTRRQQHADNMANINFRRLQDECSSLRAEHAAMKTQMDAMAAYMASIQQQQQQQPPNPAPEMDKQRVNDVIKNIHSRHALFADGDGYNYDETFRSRHNKEVTTVISSYCKGSPGGCVLDDKALHSQILMFFHGQKKLKTRKNAHQKYKASLEAQYPNGEMLFSRECMSPELSDAESGAHGLVRFKPSFRKPNVDRYFEELDKLSKGGKKRQGVEAKERRDGGVRETPISEETVASWPDWTK</sequence>
<protein>
    <submittedName>
        <fullName evidence="2">Uncharacterized protein</fullName>
    </submittedName>
</protein>
<organism evidence="2 3">
    <name type="scientific">Circinella minor</name>
    <dbReference type="NCBI Taxonomy" id="1195481"/>
    <lineage>
        <taxon>Eukaryota</taxon>
        <taxon>Fungi</taxon>
        <taxon>Fungi incertae sedis</taxon>
        <taxon>Mucoromycota</taxon>
        <taxon>Mucoromycotina</taxon>
        <taxon>Mucoromycetes</taxon>
        <taxon>Mucorales</taxon>
        <taxon>Lichtheimiaceae</taxon>
        <taxon>Circinella</taxon>
    </lineage>
</organism>
<proteinExistence type="predicted"/>
<reference evidence="2 3" key="1">
    <citation type="submission" date="2020-12" db="EMBL/GenBank/DDBJ databases">
        <title>Metabolic potential, ecology and presence of endohyphal bacteria is reflected in genomic diversity of Mucoromycotina.</title>
        <authorList>
            <person name="Muszewska A."/>
            <person name="Okrasinska A."/>
            <person name="Steczkiewicz K."/>
            <person name="Drgas O."/>
            <person name="Orlowska M."/>
            <person name="Perlinska-Lenart U."/>
            <person name="Aleksandrzak-Piekarczyk T."/>
            <person name="Szatraj K."/>
            <person name="Zielenkiewicz U."/>
            <person name="Pilsyk S."/>
            <person name="Malc E."/>
            <person name="Mieczkowski P."/>
            <person name="Kruszewska J.S."/>
            <person name="Biernat P."/>
            <person name="Pawlowska J."/>
        </authorList>
    </citation>
    <scope>NUCLEOTIDE SEQUENCE [LARGE SCALE GENOMIC DNA]</scope>
    <source>
        <strain evidence="2 3">CBS 142.35</strain>
    </source>
</reference>
<dbReference type="Proteomes" id="UP000646827">
    <property type="component" value="Unassembled WGS sequence"/>
</dbReference>
<name>A0A8H7RSP0_9FUNG</name>
<evidence type="ECO:0000313" key="3">
    <source>
        <dbReference type="Proteomes" id="UP000646827"/>
    </source>
</evidence>
<dbReference type="AlphaFoldDB" id="A0A8H7RSP0"/>
<dbReference type="EMBL" id="JAEPRB010000418">
    <property type="protein sequence ID" value="KAG2216349.1"/>
    <property type="molecule type" value="Genomic_DNA"/>
</dbReference>
<accession>A0A8H7RSP0</accession>
<feature type="compositionally biased region" description="Basic and acidic residues" evidence="1">
    <location>
        <begin position="223"/>
        <end position="235"/>
    </location>
</feature>
<comment type="caution">
    <text evidence="2">The sequence shown here is derived from an EMBL/GenBank/DDBJ whole genome shotgun (WGS) entry which is preliminary data.</text>
</comment>
<evidence type="ECO:0000256" key="1">
    <source>
        <dbReference type="SAM" id="MobiDB-lite"/>
    </source>
</evidence>
<evidence type="ECO:0000313" key="2">
    <source>
        <dbReference type="EMBL" id="KAG2216349.1"/>
    </source>
</evidence>
<gene>
    <name evidence="2" type="ORF">INT45_013015</name>
</gene>
<keyword evidence="3" id="KW-1185">Reference proteome</keyword>
<feature type="region of interest" description="Disordered" evidence="1">
    <location>
        <begin position="217"/>
        <end position="253"/>
    </location>
</feature>